<comment type="caution">
    <text evidence="2">The sequence shown here is derived from an EMBL/GenBank/DDBJ whole genome shotgun (WGS) entry which is preliminary data.</text>
</comment>
<evidence type="ECO:0000313" key="2">
    <source>
        <dbReference type="EMBL" id="KAK8840424.1"/>
    </source>
</evidence>
<keyword evidence="3" id="KW-1185">Reference proteome</keyword>
<feature type="compositionally biased region" description="Polar residues" evidence="1">
    <location>
        <begin position="58"/>
        <end position="72"/>
    </location>
</feature>
<organism evidence="2 3">
    <name type="scientific">Tritrichomonas musculus</name>
    <dbReference type="NCBI Taxonomy" id="1915356"/>
    <lineage>
        <taxon>Eukaryota</taxon>
        <taxon>Metamonada</taxon>
        <taxon>Parabasalia</taxon>
        <taxon>Tritrichomonadida</taxon>
        <taxon>Tritrichomonadidae</taxon>
        <taxon>Tritrichomonas</taxon>
    </lineage>
</organism>
<sequence>MSSQVKSNGRSKNVEPFSFNNDEQEEEEEDYDESQDTDSNDVSARNESEDPAIEELVTASSISNTVCHNQSKFAMKKNR</sequence>
<protein>
    <submittedName>
        <fullName evidence="2">Uncharacterized protein</fullName>
    </submittedName>
</protein>
<dbReference type="EMBL" id="JAPFFF010000045">
    <property type="protein sequence ID" value="KAK8840424.1"/>
    <property type="molecule type" value="Genomic_DNA"/>
</dbReference>
<proteinExistence type="predicted"/>
<evidence type="ECO:0000313" key="3">
    <source>
        <dbReference type="Proteomes" id="UP001470230"/>
    </source>
</evidence>
<reference evidence="2 3" key="1">
    <citation type="submission" date="2024-04" db="EMBL/GenBank/DDBJ databases">
        <title>Tritrichomonas musculus Genome.</title>
        <authorList>
            <person name="Alves-Ferreira E."/>
            <person name="Grigg M."/>
            <person name="Lorenzi H."/>
            <person name="Galac M."/>
        </authorList>
    </citation>
    <scope>NUCLEOTIDE SEQUENCE [LARGE SCALE GENOMIC DNA]</scope>
    <source>
        <strain evidence="2 3">EAF2021</strain>
    </source>
</reference>
<gene>
    <name evidence="2" type="ORF">M9Y10_030628</name>
</gene>
<evidence type="ECO:0000256" key="1">
    <source>
        <dbReference type="SAM" id="MobiDB-lite"/>
    </source>
</evidence>
<accession>A0ABR2H2J0</accession>
<name>A0ABR2H2J0_9EUKA</name>
<dbReference type="Proteomes" id="UP001470230">
    <property type="component" value="Unassembled WGS sequence"/>
</dbReference>
<feature type="compositionally biased region" description="Polar residues" evidence="1">
    <location>
        <begin position="1"/>
        <end position="11"/>
    </location>
</feature>
<feature type="compositionally biased region" description="Acidic residues" evidence="1">
    <location>
        <begin position="22"/>
        <end position="39"/>
    </location>
</feature>
<feature type="region of interest" description="Disordered" evidence="1">
    <location>
        <begin position="1"/>
        <end position="79"/>
    </location>
</feature>